<sequence>MEVLLTALRQRHAELRLQNDRNVRLGVGMENLLKPVEDGIRIGRERGAAELAAKRMDFGSRAEPGKGDEDVGIVGQGSK</sequence>
<feature type="compositionally biased region" description="Basic and acidic residues" evidence="1">
    <location>
        <begin position="59"/>
        <end position="69"/>
    </location>
</feature>
<reference evidence="2 3" key="1">
    <citation type="submission" date="2017-04" db="EMBL/GenBank/DDBJ databases">
        <title>Draft genome sequence of Tuber borchii Vittad., a whitish edible truffle.</title>
        <authorList>
            <consortium name="DOE Joint Genome Institute"/>
            <person name="Murat C."/>
            <person name="Kuo A."/>
            <person name="Barry K.W."/>
            <person name="Clum A."/>
            <person name="Dockter R.B."/>
            <person name="Fauchery L."/>
            <person name="Iotti M."/>
            <person name="Kohler A."/>
            <person name="Labutti K."/>
            <person name="Lindquist E.A."/>
            <person name="Lipzen A."/>
            <person name="Ohm R.A."/>
            <person name="Wang M."/>
            <person name="Grigoriev I.V."/>
            <person name="Zambonelli A."/>
            <person name="Martin F.M."/>
        </authorList>
    </citation>
    <scope>NUCLEOTIDE SEQUENCE [LARGE SCALE GENOMIC DNA]</scope>
    <source>
        <strain evidence="2 3">Tbo3840</strain>
    </source>
</reference>
<organism evidence="2 3">
    <name type="scientific">Tuber borchii</name>
    <name type="common">White truffle</name>
    <dbReference type="NCBI Taxonomy" id="42251"/>
    <lineage>
        <taxon>Eukaryota</taxon>
        <taxon>Fungi</taxon>
        <taxon>Dikarya</taxon>
        <taxon>Ascomycota</taxon>
        <taxon>Pezizomycotina</taxon>
        <taxon>Pezizomycetes</taxon>
        <taxon>Pezizales</taxon>
        <taxon>Tuberaceae</taxon>
        <taxon>Tuber</taxon>
    </lineage>
</organism>
<dbReference type="EMBL" id="NESQ01000239">
    <property type="protein sequence ID" value="PUU75276.1"/>
    <property type="molecule type" value="Genomic_DNA"/>
</dbReference>
<gene>
    <name evidence="2" type="ORF">B9Z19DRAFT_995276</name>
</gene>
<proteinExistence type="predicted"/>
<comment type="caution">
    <text evidence="2">The sequence shown here is derived from an EMBL/GenBank/DDBJ whole genome shotgun (WGS) entry which is preliminary data.</text>
</comment>
<feature type="region of interest" description="Disordered" evidence="1">
    <location>
        <begin position="59"/>
        <end position="79"/>
    </location>
</feature>
<dbReference type="AlphaFoldDB" id="A0A2T6ZIJ7"/>
<protein>
    <submittedName>
        <fullName evidence="2">Uncharacterized protein</fullName>
    </submittedName>
</protein>
<evidence type="ECO:0000256" key="1">
    <source>
        <dbReference type="SAM" id="MobiDB-lite"/>
    </source>
</evidence>
<dbReference type="Proteomes" id="UP000244722">
    <property type="component" value="Unassembled WGS sequence"/>
</dbReference>
<keyword evidence="3" id="KW-1185">Reference proteome</keyword>
<name>A0A2T6ZIJ7_TUBBO</name>
<evidence type="ECO:0000313" key="3">
    <source>
        <dbReference type="Proteomes" id="UP000244722"/>
    </source>
</evidence>
<dbReference type="OrthoDB" id="5359615at2759"/>
<accession>A0A2T6ZIJ7</accession>
<evidence type="ECO:0000313" key="2">
    <source>
        <dbReference type="EMBL" id="PUU75276.1"/>
    </source>
</evidence>